<evidence type="ECO:0000256" key="5">
    <source>
        <dbReference type="ARBA" id="ARBA00023128"/>
    </source>
</evidence>
<sequence>MAFRSNLVTMLARGASRKPLSPKGGNKNYYKGTGSKAMGKFVEGKSEYRIMPSKVRQFVVPDLTGFTLKAYVSWAVEPPKATLTKEDFLRS</sequence>
<accession>A0A0L0T809</accession>
<evidence type="ECO:0000313" key="8">
    <source>
        <dbReference type="Proteomes" id="UP000054350"/>
    </source>
</evidence>
<dbReference type="EMBL" id="GG745368">
    <property type="protein sequence ID" value="KNE70855.1"/>
    <property type="molecule type" value="Genomic_DNA"/>
</dbReference>
<protein>
    <recommendedName>
        <fullName evidence="9">Ribosomal protein L27</fullName>
    </recommendedName>
</protein>
<evidence type="ECO:0000313" key="7">
    <source>
        <dbReference type="EMBL" id="KNE70855.1"/>
    </source>
</evidence>
<reference evidence="8" key="2">
    <citation type="submission" date="2009-11" db="EMBL/GenBank/DDBJ databases">
        <title>The Genome Sequence of Allomyces macrogynus strain ATCC 38327.</title>
        <authorList>
            <consortium name="The Broad Institute Genome Sequencing Platform"/>
            <person name="Russ C."/>
            <person name="Cuomo C."/>
            <person name="Shea T."/>
            <person name="Young S.K."/>
            <person name="Zeng Q."/>
            <person name="Koehrsen M."/>
            <person name="Haas B."/>
            <person name="Borodovsky M."/>
            <person name="Guigo R."/>
            <person name="Alvarado L."/>
            <person name="Berlin A."/>
            <person name="Borenstein D."/>
            <person name="Chen Z."/>
            <person name="Engels R."/>
            <person name="Freedman E."/>
            <person name="Gellesch M."/>
            <person name="Goldberg J."/>
            <person name="Griggs A."/>
            <person name="Gujja S."/>
            <person name="Heiman D."/>
            <person name="Hepburn T."/>
            <person name="Howarth C."/>
            <person name="Jen D."/>
            <person name="Larson L."/>
            <person name="Lewis B."/>
            <person name="Mehta T."/>
            <person name="Park D."/>
            <person name="Pearson M."/>
            <person name="Roberts A."/>
            <person name="Saif S."/>
            <person name="Shenoy N."/>
            <person name="Sisk P."/>
            <person name="Stolte C."/>
            <person name="Sykes S."/>
            <person name="Walk T."/>
            <person name="White J."/>
            <person name="Yandava C."/>
            <person name="Burger G."/>
            <person name="Gray M.W."/>
            <person name="Holland P.W.H."/>
            <person name="King N."/>
            <person name="Lang F.B.F."/>
            <person name="Roger A.J."/>
            <person name="Ruiz-Trillo I."/>
            <person name="Lander E."/>
            <person name="Nusbaum C."/>
        </authorList>
    </citation>
    <scope>NUCLEOTIDE SEQUENCE [LARGE SCALE GENOMIC DNA]</scope>
    <source>
        <strain evidence="8">ATCC 38327</strain>
    </source>
</reference>
<keyword evidence="4" id="KW-0689">Ribosomal protein</keyword>
<evidence type="ECO:0000256" key="2">
    <source>
        <dbReference type="ARBA" id="ARBA00010152"/>
    </source>
</evidence>
<evidence type="ECO:0000256" key="3">
    <source>
        <dbReference type="ARBA" id="ARBA00022946"/>
    </source>
</evidence>
<dbReference type="Proteomes" id="UP000054350">
    <property type="component" value="Unassembled WGS sequence"/>
</dbReference>
<dbReference type="STRING" id="578462.A0A0L0T809"/>
<dbReference type="GO" id="GO:0003735">
    <property type="term" value="F:structural constituent of ribosome"/>
    <property type="evidence" value="ECO:0007669"/>
    <property type="project" value="InterPro"/>
</dbReference>
<organism evidence="7 8">
    <name type="scientific">Allomyces macrogynus (strain ATCC 38327)</name>
    <name type="common">Allomyces javanicus var. macrogynus</name>
    <dbReference type="NCBI Taxonomy" id="578462"/>
    <lineage>
        <taxon>Eukaryota</taxon>
        <taxon>Fungi</taxon>
        <taxon>Fungi incertae sedis</taxon>
        <taxon>Blastocladiomycota</taxon>
        <taxon>Blastocladiomycetes</taxon>
        <taxon>Blastocladiales</taxon>
        <taxon>Blastocladiaceae</taxon>
        <taxon>Allomyces</taxon>
    </lineage>
</organism>
<dbReference type="OMA" id="HNFYKGT"/>
<dbReference type="GO" id="GO:0006412">
    <property type="term" value="P:translation"/>
    <property type="evidence" value="ECO:0007669"/>
    <property type="project" value="TreeGrafter"/>
</dbReference>
<dbReference type="GO" id="GO:0005762">
    <property type="term" value="C:mitochondrial large ribosomal subunit"/>
    <property type="evidence" value="ECO:0007669"/>
    <property type="project" value="InterPro"/>
</dbReference>
<dbReference type="VEuPathDB" id="FungiDB:AMAG_14961"/>
<comment type="similarity">
    <text evidence="2">Belongs to the mitochondrion-specific ribosomal protein mL41 family.</text>
</comment>
<dbReference type="AlphaFoldDB" id="A0A0L0T809"/>
<keyword evidence="3" id="KW-0809">Transit peptide</keyword>
<dbReference type="InterPro" id="IPR019189">
    <property type="entry name" value="Ribosomal_mL41"/>
</dbReference>
<dbReference type="PANTHER" id="PTHR21338">
    <property type="entry name" value="MITOCHONDRIAL RIBOSOMAL PROTEIN L41"/>
    <property type="match status" value="1"/>
</dbReference>
<keyword evidence="5" id="KW-0496">Mitochondrion</keyword>
<keyword evidence="8" id="KW-1185">Reference proteome</keyword>
<comment type="subcellular location">
    <subcellularLocation>
        <location evidence="1">Mitochondrion</location>
    </subcellularLocation>
</comment>
<keyword evidence="6" id="KW-0687">Ribonucleoprotein</keyword>
<dbReference type="eggNOG" id="ENOG502SFIN">
    <property type="taxonomic scope" value="Eukaryota"/>
</dbReference>
<gene>
    <name evidence="7" type="ORF">AMAG_14961</name>
</gene>
<proteinExistence type="inferred from homology"/>
<dbReference type="OrthoDB" id="408933at2759"/>
<evidence type="ECO:0000256" key="6">
    <source>
        <dbReference type="ARBA" id="ARBA00023274"/>
    </source>
</evidence>
<evidence type="ECO:0008006" key="9">
    <source>
        <dbReference type="Google" id="ProtNLM"/>
    </source>
</evidence>
<evidence type="ECO:0000256" key="1">
    <source>
        <dbReference type="ARBA" id="ARBA00004173"/>
    </source>
</evidence>
<dbReference type="Pfam" id="PF09809">
    <property type="entry name" value="MRP-L27"/>
    <property type="match status" value="1"/>
</dbReference>
<name>A0A0L0T809_ALLM3</name>
<dbReference type="PANTHER" id="PTHR21338:SF0">
    <property type="entry name" value="LARGE RIBOSOMAL SUBUNIT PROTEIN ML41"/>
    <property type="match status" value="1"/>
</dbReference>
<reference evidence="7 8" key="1">
    <citation type="submission" date="2009-11" db="EMBL/GenBank/DDBJ databases">
        <title>Annotation of Allomyces macrogynus ATCC 38327.</title>
        <authorList>
            <consortium name="The Broad Institute Genome Sequencing Platform"/>
            <person name="Russ C."/>
            <person name="Cuomo C."/>
            <person name="Burger G."/>
            <person name="Gray M.W."/>
            <person name="Holland P.W.H."/>
            <person name="King N."/>
            <person name="Lang F.B.F."/>
            <person name="Roger A.J."/>
            <person name="Ruiz-Trillo I."/>
            <person name="Young S.K."/>
            <person name="Zeng Q."/>
            <person name="Gargeya S."/>
            <person name="Fitzgerald M."/>
            <person name="Haas B."/>
            <person name="Abouelleil A."/>
            <person name="Alvarado L."/>
            <person name="Arachchi H.M."/>
            <person name="Berlin A."/>
            <person name="Chapman S.B."/>
            <person name="Gearin G."/>
            <person name="Goldberg J."/>
            <person name="Griggs A."/>
            <person name="Gujja S."/>
            <person name="Hansen M."/>
            <person name="Heiman D."/>
            <person name="Howarth C."/>
            <person name="Larimer J."/>
            <person name="Lui A."/>
            <person name="MacDonald P.J.P."/>
            <person name="McCowen C."/>
            <person name="Montmayeur A."/>
            <person name="Murphy C."/>
            <person name="Neiman D."/>
            <person name="Pearson M."/>
            <person name="Priest M."/>
            <person name="Roberts A."/>
            <person name="Saif S."/>
            <person name="Shea T."/>
            <person name="Sisk P."/>
            <person name="Stolte C."/>
            <person name="Sykes S."/>
            <person name="Wortman J."/>
            <person name="Nusbaum C."/>
            <person name="Birren B."/>
        </authorList>
    </citation>
    <scope>NUCLEOTIDE SEQUENCE [LARGE SCALE GENOMIC DNA]</scope>
    <source>
        <strain evidence="7 8">ATCC 38327</strain>
    </source>
</reference>
<evidence type="ECO:0000256" key="4">
    <source>
        <dbReference type="ARBA" id="ARBA00022980"/>
    </source>
</evidence>